<evidence type="ECO:0000256" key="2">
    <source>
        <dbReference type="ARBA" id="ARBA00005046"/>
    </source>
</evidence>
<comment type="pathway">
    <text evidence="2">Cofactor biosynthesis; molybdopterin biosynthesis.</text>
</comment>
<feature type="domain" description="MoaB/Mog" evidence="10">
    <location>
        <begin position="14"/>
        <end position="151"/>
    </location>
</feature>
<dbReference type="GO" id="GO:0046872">
    <property type="term" value="F:metal ion binding"/>
    <property type="evidence" value="ECO:0007669"/>
    <property type="project" value="UniProtKB-KW"/>
</dbReference>
<keyword evidence="8" id="KW-0501">Molybdenum cofactor biosynthesis</keyword>
<comment type="catalytic activity">
    <reaction evidence="9">
        <text>adenylyl-molybdopterin + molybdate = Mo-molybdopterin + AMP + H(+)</text>
        <dbReference type="Rhea" id="RHEA:35047"/>
        <dbReference type="ChEBI" id="CHEBI:15378"/>
        <dbReference type="ChEBI" id="CHEBI:36264"/>
        <dbReference type="ChEBI" id="CHEBI:62727"/>
        <dbReference type="ChEBI" id="CHEBI:71302"/>
        <dbReference type="ChEBI" id="CHEBI:456215"/>
        <dbReference type="EC" id="2.10.1.1"/>
    </reaction>
</comment>
<dbReference type="GO" id="GO:0006777">
    <property type="term" value="P:Mo-molybdopterin cofactor biosynthetic process"/>
    <property type="evidence" value="ECO:0007669"/>
    <property type="project" value="UniProtKB-KW"/>
</dbReference>
<evidence type="ECO:0000256" key="8">
    <source>
        <dbReference type="ARBA" id="ARBA00023150"/>
    </source>
</evidence>
<dbReference type="GO" id="GO:0061599">
    <property type="term" value="F:molybdopterin molybdotransferase activity"/>
    <property type="evidence" value="ECO:0007669"/>
    <property type="project" value="UniProtKB-EC"/>
</dbReference>
<name>X1H1H0_9ZZZZ</name>
<dbReference type="EC" id="2.10.1.1" evidence="3"/>
<dbReference type="InterPro" id="IPR038987">
    <property type="entry name" value="MoeA-like"/>
</dbReference>
<accession>X1H1H0</accession>
<comment type="cofactor">
    <cofactor evidence="1">
        <name>Mg(2+)</name>
        <dbReference type="ChEBI" id="CHEBI:18420"/>
    </cofactor>
</comment>
<gene>
    <name evidence="11" type="ORF">S03H2_24511</name>
</gene>
<organism evidence="11">
    <name type="scientific">marine sediment metagenome</name>
    <dbReference type="NCBI Taxonomy" id="412755"/>
    <lineage>
        <taxon>unclassified sequences</taxon>
        <taxon>metagenomes</taxon>
        <taxon>ecological metagenomes</taxon>
    </lineage>
</organism>
<keyword evidence="7" id="KW-0460">Magnesium</keyword>
<dbReference type="InterPro" id="IPR008284">
    <property type="entry name" value="MoCF_biosynth_CS"/>
</dbReference>
<feature type="non-terminal residue" evidence="11">
    <location>
        <position position="1"/>
    </location>
</feature>
<dbReference type="SUPFAM" id="SSF53218">
    <property type="entry name" value="Molybdenum cofactor biosynthesis proteins"/>
    <property type="match status" value="1"/>
</dbReference>
<comment type="caution">
    <text evidence="11">The sequence shown here is derived from an EMBL/GenBank/DDBJ whole genome shotgun (WGS) entry which is preliminary data.</text>
</comment>
<keyword evidence="4" id="KW-0500">Molybdenum</keyword>
<dbReference type="FunFam" id="3.40.980.10:FF:000004">
    <property type="entry name" value="Molybdopterin molybdenumtransferase"/>
    <property type="match status" value="1"/>
</dbReference>
<dbReference type="PANTHER" id="PTHR10192">
    <property type="entry name" value="MOLYBDOPTERIN BIOSYNTHESIS PROTEIN"/>
    <property type="match status" value="1"/>
</dbReference>
<dbReference type="SMART" id="SM00852">
    <property type="entry name" value="MoCF_biosynth"/>
    <property type="match status" value="1"/>
</dbReference>
<dbReference type="Gene3D" id="3.40.980.10">
    <property type="entry name" value="MoaB/Mog-like domain"/>
    <property type="match status" value="1"/>
</dbReference>
<dbReference type="GO" id="GO:0005829">
    <property type="term" value="C:cytosol"/>
    <property type="evidence" value="ECO:0007669"/>
    <property type="project" value="TreeGrafter"/>
</dbReference>
<dbReference type="CDD" id="cd00887">
    <property type="entry name" value="MoeA"/>
    <property type="match status" value="1"/>
</dbReference>
<evidence type="ECO:0000256" key="7">
    <source>
        <dbReference type="ARBA" id="ARBA00022842"/>
    </source>
</evidence>
<evidence type="ECO:0000256" key="5">
    <source>
        <dbReference type="ARBA" id="ARBA00022679"/>
    </source>
</evidence>
<evidence type="ECO:0000256" key="9">
    <source>
        <dbReference type="ARBA" id="ARBA00047317"/>
    </source>
</evidence>
<dbReference type="InterPro" id="IPR001453">
    <property type="entry name" value="MoaB/Mog_dom"/>
</dbReference>
<evidence type="ECO:0000256" key="4">
    <source>
        <dbReference type="ARBA" id="ARBA00022505"/>
    </source>
</evidence>
<dbReference type="EMBL" id="BARU01013635">
    <property type="protein sequence ID" value="GAH39108.1"/>
    <property type="molecule type" value="Genomic_DNA"/>
</dbReference>
<dbReference type="InterPro" id="IPR036425">
    <property type="entry name" value="MoaB/Mog-like_dom_sf"/>
</dbReference>
<evidence type="ECO:0000256" key="3">
    <source>
        <dbReference type="ARBA" id="ARBA00013269"/>
    </source>
</evidence>
<dbReference type="PANTHER" id="PTHR10192:SF5">
    <property type="entry name" value="GEPHYRIN"/>
    <property type="match status" value="1"/>
</dbReference>
<dbReference type="PROSITE" id="PS01079">
    <property type="entry name" value="MOCF_BIOSYNTHESIS_2"/>
    <property type="match status" value="1"/>
</dbReference>
<dbReference type="AlphaFoldDB" id="X1H1H0"/>
<feature type="non-terminal residue" evidence="11">
    <location>
        <position position="193"/>
    </location>
</feature>
<dbReference type="NCBIfam" id="TIGR00177">
    <property type="entry name" value="molyb_syn"/>
    <property type="match status" value="1"/>
</dbReference>
<evidence type="ECO:0000256" key="1">
    <source>
        <dbReference type="ARBA" id="ARBA00001946"/>
    </source>
</evidence>
<evidence type="ECO:0000256" key="6">
    <source>
        <dbReference type="ARBA" id="ARBA00022723"/>
    </source>
</evidence>
<reference evidence="11" key="1">
    <citation type="journal article" date="2014" name="Front. Microbiol.">
        <title>High frequency of phylogenetically diverse reductive dehalogenase-homologous genes in deep subseafloor sedimentary metagenomes.</title>
        <authorList>
            <person name="Kawai M."/>
            <person name="Futagami T."/>
            <person name="Toyoda A."/>
            <person name="Takaki Y."/>
            <person name="Nishi S."/>
            <person name="Hori S."/>
            <person name="Arai W."/>
            <person name="Tsubouchi T."/>
            <person name="Morono Y."/>
            <person name="Uchiyama I."/>
            <person name="Ito T."/>
            <person name="Fujiyama A."/>
            <person name="Inagaki F."/>
            <person name="Takami H."/>
        </authorList>
    </citation>
    <scope>NUCLEOTIDE SEQUENCE</scope>
    <source>
        <strain evidence="11">Expedition CK06-06</strain>
    </source>
</reference>
<keyword evidence="5" id="KW-0808">Transferase</keyword>
<dbReference type="Pfam" id="PF00994">
    <property type="entry name" value="MoCF_biosynth"/>
    <property type="match status" value="1"/>
</dbReference>
<proteinExistence type="predicted"/>
<evidence type="ECO:0000313" key="11">
    <source>
        <dbReference type="EMBL" id="GAH39108.1"/>
    </source>
</evidence>
<keyword evidence="6" id="KW-0479">Metal-binding</keyword>
<sequence>GITKMLVYPRPRASVLATGDELVEPWVPPGPAQVRNSNAPMLLSALRAAGAEPEYIGIAKDNPASLRALLRKGLSADIMLVSGGVSVGTRDLVGRELKNVGVEPVFTRVAVKPGKPLFFGCKGGTVVFGLPGNPASSLVAFELFVRPALCKMRGFGEKPPQFRSGELRSSIAAKRDRLTFLPATFARSSSRVL</sequence>
<protein>
    <recommendedName>
        <fullName evidence="3">molybdopterin molybdotransferase</fullName>
        <ecNumber evidence="3">2.10.1.1</ecNumber>
    </recommendedName>
</protein>
<evidence type="ECO:0000259" key="10">
    <source>
        <dbReference type="SMART" id="SM00852"/>
    </source>
</evidence>